<name>A0A4U6X4X8_9PEZI</name>
<proteinExistence type="predicted"/>
<dbReference type="AlphaFoldDB" id="A0A4U6X4X8"/>
<keyword evidence="2" id="KW-1185">Reference proteome</keyword>
<sequence>MESRDKEEGELWDWEESKVVGDAAVARQKAQKAQKGMGFRLSPAAKNFVSSRSKWLRASRG</sequence>
<evidence type="ECO:0000313" key="1">
    <source>
        <dbReference type="EMBL" id="TKW50460.1"/>
    </source>
</evidence>
<accession>A0A4U6X4X8</accession>
<evidence type="ECO:0000313" key="2">
    <source>
        <dbReference type="Proteomes" id="UP000310108"/>
    </source>
</evidence>
<gene>
    <name evidence="1" type="ORF">CTA1_13285</name>
</gene>
<dbReference type="EMBL" id="PJEX01000395">
    <property type="protein sequence ID" value="TKW50460.1"/>
    <property type="molecule type" value="Genomic_DNA"/>
</dbReference>
<comment type="caution">
    <text evidence="1">The sequence shown here is derived from an EMBL/GenBank/DDBJ whole genome shotgun (WGS) entry which is preliminary data.</text>
</comment>
<dbReference type="Proteomes" id="UP000310108">
    <property type="component" value="Unassembled WGS sequence"/>
</dbReference>
<organism evidence="1 2">
    <name type="scientific">Colletotrichum tanaceti</name>
    <dbReference type="NCBI Taxonomy" id="1306861"/>
    <lineage>
        <taxon>Eukaryota</taxon>
        <taxon>Fungi</taxon>
        <taxon>Dikarya</taxon>
        <taxon>Ascomycota</taxon>
        <taxon>Pezizomycotina</taxon>
        <taxon>Sordariomycetes</taxon>
        <taxon>Hypocreomycetidae</taxon>
        <taxon>Glomerellales</taxon>
        <taxon>Glomerellaceae</taxon>
        <taxon>Colletotrichum</taxon>
        <taxon>Colletotrichum destructivum species complex</taxon>
    </lineage>
</organism>
<reference evidence="1 2" key="1">
    <citation type="journal article" date="2019" name="PLoS ONE">
        <title>Comparative genome analysis indicates high evolutionary potential of pathogenicity genes in Colletotrichum tanaceti.</title>
        <authorList>
            <person name="Lelwala R.V."/>
            <person name="Korhonen P.K."/>
            <person name="Young N.D."/>
            <person name="Scott J.B."/>
            <person name="Ades P.A."/>
            <person name="Gasser R.B."/>
            <person name="Taylor P.W.J."/>
        </authorList>
    </citation>
    <scope>NUCLEOTIDE SEQUENCE [LARGE SCALE GENOMIC DNA]</scope>
    <source>
        <strain evidence="1">BRIP57314</strain>
    </source>
</reference>
<protein>
    <submittedName>
        <fullName evidence="1">Uncharacterized protein</fullName>
    </submittedName>
</protein>